<name>W4FC88_APHAT</name>
<gene>
    <name evidence="1" type="ORF">H257_18112</name>
</gene>
<reference evidence="1" key="1">
    <citation type="submission" date="2013-12" db="EMBL/GenBank/DDBJ databases">
        <title>The Genome Sequence of Aphanomyces astaci APO3.</title>
        <authorList>
            <consortium name="The Broad Institute Genomics Platform"/>
            <person name="Russ C."/>
            <person name="Tyler B."/>
            <person name="van West P."/>
            <person name="Dieguez-Uribeondo J."/>
            <person name="Young S.K."/>
            <person name="Zeng Q."/>
            <person name="Gargeya S."/>
            <person name="Fitzgerald M."/>
            <person name="Abouelleil A."/>
            <person name="Alvarado L."/>
            <person name="Chapman S.B."/>
            <person name="Gainer-Dewar J."/>
            <person name="Goldberg J."/>
            <person name="Griggs A."/>
            <person name="Gujja S."/>
            <person name="Hansen M."/>
            <person name="Howarth C."/>
            <person name="Imamovic A."/>
            <person name="Ireland A."/>
            <person name="Larimer J."/>
            <person name="McCowan C."/>
            <person name="Murphy C."/>
            <person name="Pearson M."/>
            <person name="Poon T.W."/>
            <person name="Priest M."/>
            <person name="Roberts A."/>
            <person name="Saif S."/>
            <person name="Shea T."/>
            <person name="Sykes S."/>
            <person name="Wortman J."/>
            <person name="Nusbaum C."/>
            <person name="Birren B."/>
        </authorList>
    </citation>
    <scope>NUCLEOTIDE SEQUENCE [LARGE SCALE GENOMIC DNA]</scope>
    <source>
        <strain evidence="1">APO3</strain>
    </source>
</reference>
<dbReference type="AlphaFoldDB" id="W4FC88"/>
<evidence type="ECO:0000313" key="1">
    <source>
        <dbReference type="EMBL" id="ETV65092.1"/>
    </source>
</evidence>
<dbReference type="GeneID" id="20820108"/>
<dbReference type="VEuPathDB" id="FungiDB:H257_18112"/>
<accession>W4FC88</accession>
<dbReference type="EMBL" id="KI913250">
    <property type="protein sequence ID" value="ETV65092.1"/>
    <property type="molecule type" value="Genomic_DNA"/>
</dbReference>
<proteinExistence type="predicted"/>
<sequence>MLSGIRHRWGWCTHSGTRPPMVSVRQLGQFAGSDERSHFVPWDNKHSFVATNQSASFFAVAAATTTATDGYNNSRRVRHGSVKSEVLSERQRSVLSDVLSDDLILHEPRHVARLLLALDVRT</sequence>
<protein>
    <submittedName>
        <fullName evidence="1">Uncharacterized protein</fullName>
    </submittedName>
</protein>
<dbReference type="RefSeq" id="XP_009845423.1">
    <property type="nucleotide sequence ID" value="XM_009847121.1"/>
</dbReference>
<organism evidence="1">
    <name type="scientific">Aphanomyces astaci</name>
    <name type="common">Crayfish plague agent</name>
    <dbReference type="NCBI Taxonomy" id="112090"/>
    <lineage>
        <taxon>Eukaryota</taxon>
        <taxon>Sar</taxon>
        <taxon>Stramenopiles</taxon>
        <taxon>Oomycota</taxon>
        <taxon>Saprolegniomycetes</taxon>
        <taxon>Saprolegniales</taxon>
        <taxon>Verrucalvaceae</taxon>
        <taxon>Aphanomyces</taxon>
    </lineage>
</organism>